<keyword evidence="8" id="KW-0131">Cell cycle</keyword>
<evidence type="ECO:0000313" key="14">
    <source>
        <dbReference type="RefSeq" id="XP_014669895.1"/>
    </source>
</evidence>
<name>A0ABM1ECH4_PRICU</name>
<evidence type="ECO:0000256" key="8">
    <source>
        <dbReference type="ARBA" id="ARBA00023306"/>
    </source>
</evidence>
<feature type="domain" description="Borealin C-terminal" evidence="12">
    <location>
        <begin position="168"/>
        <end position="283"/>
    </location>
</feature>
<evidence type="ECO:0000256" key="1">
    <source>
        <dbReference type="ARBA" id="ARBA00004123"/>
    </source>
</evidence>
<dbReference type="RefSeq" id="XP_014669895.1">
    <property type="nucleotide sequence ID" value="XM_014814409.1"/>
</dbReference>
<dbReference type="GeneID" id="106810925"/>
<dbReference type="InterPro" id="IPR018851">
    <property type="entry name" value="Borealin_N"/>
</dbReference>
<dbReference type="InterPro" id="IPR018867">
    <property type="entry name" value="Cell_div_borealin"/>
</dbReference>
<evidence type="ECO:0000256" key="4">
    <source>
        <dbReference type="ARBA" id="ARBA00022454"/>
    </source>
</evidence>
<feature type="compositionally biased region" description="Basic residues" evidence="10">
    <location>
        <begin position="1"/>
        <end position="14"/>
    </location>
</feature>
<dbReference type="Proteomes" id="UP000695022">
    <property type="component" value="Unplaced"/>
</dbReference>
<keyword evidence="13" id="KW-1185">Reference proteome</keyword>
<organism evidence="13 14">
    <name type="scientific">Priapulus caudatus</name>
    <name type="common">Priapulid worm</name>
    <dbReference type="NCBI Taxonomy" id="37621"/>
    <lineage>
        <taxon>Eukaryota</taxon>
        <taxon>Metazoa</taxon>
        <taxon>Ecdysozoa</taxon>
        <taxon>Scalidophora</taxon>
        <taxon>Priapulida</taxon>
        <taxon>Priapulimorpha</taxon>
        <taxon>Priapulimorphida</taxon>
        <taxon>Priapulidae</taxon>
        <taxon>Priapulus</taxon>
    </lineage>
</organism>
<evidence type="ECO:0000256" key="7">
    <source>
        <dbReference type="ARBA" id="ARBA00023242"/>
    </source>
</evidence>
<comment type="similarity">
    <text evidence="3">Belongs to the borealin family.</text>
</comment>
<evidence type="ECO:0000259" key="12">
    <source>
        <dbReference type="Pfam" id="PF10512"/>
    </source>
</evidence>
<sequence length="287" mass="32928">MPRKRRMGVKRAQSKPKLPEGDEGQNLSVEERTEKLQLFLHDYDVRLERIIKEMEAECARLLKHTETLGKLQIFKLPKHIRAMTRLKFLEMGGTVEAVQAQYIDAEVEGPETNAEMTLDKIQEDCEVEQKRPTRTSKKKARSTKKNTNKENDIMPPPTAATAQRPRRNIRNKFQTPLHNSQASVRNWNTPLITPKFDPRLPKTPALRRPRQGEMLVSMSGSPVASTNPDTFTKPEVYIPLHGRAEVLQLTSDMEVNTENMPAIDDDTRNHIVMLQDKIKQLLQLPNP</sequence>
<evidence type="ECO:0000256" key="6">
    <source>
        <dbReference type="ARBA" id="ARBA00022776"/>
    </source>
</evidence>
<accession>A0ABM1ECH4</accession>
<evidence type="ECO:0000256" key="5">
    <source>
        <dbReference type="ARBA" id="ARBA00022618"/>
    </source>
</evidence>
<evidence type="ECO:0000256" key="2">
    <source>
        <dbReference type="ARBA" id="ARBA00004584"/>
    </source>
</evidence>
<dbReference type="Gene3D" id="6.10.250.1900">
    <property type="match status" value="1"/>
</dbReference>
<dbReference type="InterPro" id="IPR046466">
    <property type="entry name" value="Borealin_C"/>
</dbReference>
<proteinExistence type="inferred from homology"/>
<reference evidence="14" key="1">
    <citation type="submission" date="2025-08" db="UniProtKB">
        <authorList>
            <consortium name="RefSeq"/>
        </authorList>
    </citation>
    <scope>IDENTIFICATION</scope>
</reference>
<dbReference type="PANTHER" id="PTHR16040">
    <property type="entry name" value="AUSTRALIN, ISOFORM A-RELATED"/>
    <property type="match status" value="1"/>
</dbReference>
<feature type="region of interest" description="Disordered" evidence="10">
    <location>
        <begin position="1"/>
        <end position="26"/>
    </location>
</feature>
<evidence type="ECO:0000313" key="13">
    <source>
        <dbReference type="Proteomes" id="UP000695022"/>
    </source>
</evidence>
<comment type="subcellular location">
    <subcellularLocation>
        <location evidence="2">Chromosome</location>
        <location evidence="2">Centromere</location>
    </subcellularLocation>
    <subcellularLocation>
        <location evidence="1">Nucleus</location>
    </subcellularLocation>
</comment>
<keyword evidence="4" id="KW-0158">Chromosome</keyword>
<dbReference type="Pfam" id="PF10512">
    <property type="entry name" value="Borealin"/>
    <property type="match status" value="1"/>
</dbReference>
<keyword evidence="9" id="KW-0137">Centromere</keyword>
<dbReference type="Pfam" id="PF10444">
    <property type="entry name" value="Nbl1_Borealin_N"/>
    <property type="match status" value="1"/>
</dbReference>
<keyword evidence="6" id="KW-0498">Mitosis</keyword>
<feature type="domain" description="Borealin N-terminal" evidence="11">
    <location>
        <begin position="35"/>
        <end position="90"/>
    </location>
</feature>
<evidence type="ECO:0000256" key="3">
    <source>
        <dbReference type="ARBA" id="ARBA00009914"/>
    </source>
</evidence>
<keyword evidence="7" id="KW-0539">Nucleus</keyword>
<evidence type="ECO:0000256" key="10">
    <source>
        <dbReference type="SAM" id="MobiDB-lite"/>
    </source>
</evidence>
<protein>
    <submittedName>
        <fullName evidence="14">Borealin-like</fullName>
    </submittedName>
</protein>
<evidence type="ECO:0000256" key="9">
    <source>
        <dbReference type="ARBA" id="ARBA00023328"/>
    </source>
</evidence>
<feature type="compositionally biased region" description="Basic residues" evidence="10">
    <location>
        <begin position="132"/>
        <end position="146"/>
    </location>
</feature>
<dbReference type="PANTHER" id="PTHR16040:SF7">
    <property type="entry name" value="AUSTRALIN, ISOFORM A-RELATED"/>
    <property type="match status" value="1"/>
</dbReference>
<keyword evidence="5" id="KW-0132">Cell division</keyword>
<evidence type="ECO:0000259" key="11">
    <source>
        <dbReference type="Pfam" id="PF10444"/>
    </source>
</evidence>
<gene>
    <name evidence="14" type="primary">LOC106810925</name>
</gene>
<feature type="region of interest" description="Disordered" evidence="10">
    <location>
        <begin position="127"/>
        <end position="164"/>
    </location>
</feature>